<dbReference type="AlphaFoldDB" id="A0A8X6S0Z1"/>
<dbReference type="EMBL" id="BMAU01021253">
    <property type="protein sequence ID" value="GFY05462.1"/>
    <property type="molecule type" value="Genomic_DNA"/>
</dbReference>
<feature type="region of interest" description="Disordered" evidence="1">
    <location>
        <begin position="38"/>
        <end position="62"/>
    </location>
</feature>
<keyword evidence="3" id="KW-1185">Reference proteome</keyword>
<protein>
    <submittedName>
        <fullName evidence="2">Uncharacterized protein</fullName>
    </submittedName>
</protein>
<gene>
    <name evidence="2" type="ORF">TNCV_218441</name>
</gene>
<dbReference type="Proteomes" id="UP000887159">
    <property type="component" value="Unassembled WGS sequence"/>
</dbReference>
<evidence type="ECO:0000256" key="1">
    <source>
        <dbReference type="SAM" id="MobiDB-lite"/>
    </source>
</evidence>
<organism evidence="2 3">
    <name type="scientific">Trichonephila clavipes</name>
    <name type="common">Golden silk orbweaver</name>
    <name type="synonym">Nephila clavipes</name>
    <dbReference type="NCBI Taxonomy" id="2585209"/>
    <lineage>
        <taxon>Eukaryota</taxon>
        <taxon>Metazoa</taxon>
        <taxon>Ecdysozoa</taxon>
        <taxon>Arthropoda</taxon>
        <taxon>Chelicerata</taxon>
        <taxon>Arachnida</taxon>
        <taxon>Araneae</taxon>
        <taxon>Araneomorphae</taxon>
        <taxon>Entelegynae</taxon>
        <taxon>Araneoidea</taxon>
        <taxon>Nephilidae</taxon>
        <taxon>Trichonephila</taxon>
    </lineage>
</organism>
<reference evidence="2" key="1">
    <citation type="submission" date="2020-08" db="EMBL/GenBank/DDBJ databases">
        <title>Multicomponent nature underlies the extraordinary mechanical properties of spider dragline silk.</title>
        <authorList>
            <person name="Kono N."/>
            <person name="Nakamura H."/>
            <person name="Mori M."/>
            <person name="Yoshida Y."/>
            <person name="Ohtoshi R."/>
            <person name="Malay A.D."/>
            <person name="Moran D.A.P."/>
            <person name="Tomita M."/>
            <person name="Numata K."/>
            <person name="Arakawa K."/>
        </authorList>
    </citation>
    <scope>NUCLEOTIDE SEQUENCE</scope>
</reference>
<sequence>MKHRYDSKKQLNLAVGENNSTHPLNSKIKTIAEEKQLNSATGTKQLNSTGENNSAQQQDNTTQLGSKYEITQLCAVVDRLQPPLQQNRLFLSTLINCYDRKA</sequence>
<evidence type="ECO:0000313" key="2">
    <source>
        <dbReference type="EMBL" id="GFY05462.1"/>
    </source>
</evidence>
<name>A0A8X6S0Z1_TRICX</name>
<accession>A0A8X6S0Z1</accession>
<proteinExistence type="predicted"/>
<feature type="region of interest" description="Disordered" evidence="1">
    <location>
        <begin position="1"/>
        <end position="24"/>
    </location>
</feature>
<evidence type="ECO:0000313" key="3">
    <source>
        <dbReference type="Proteomes" id="UP000887159"/>
    </source>
</evidence>
<comment type="caution">
    <text evidence="2">The sequence shown here is derived from an EMBL/GenBank/DDBJ whole genome shotgun (WGS) entry which is preliminary data.</text>
</comment>